<comment type="similarity">
    <text evidence="2 4">Belongs to the GerABKA family.</text>
</comment>
<evidence type="ECO:0000256" key="2">
    <source>
        <dbReference type="ARBA" id="ARBA00005278"/>
    </source>
</evidence>
<name>A0A060LSM1_9BACI</name>
<sequence length="476" mass="52970">MKTLTEIESFFRQELHHSSDVVRRPMTIQGEQGILIYLDTMVDEKWLEQVLYQSFMQKEALSLSAIESQVNVSMERLHSAEACLPLCWTGHAILVFGSSSFQFLALKTPTTQNRSIEEPINDRALRGSHDGFIEDLTTNLSLIRKTARIEDLVIQTQVVGQSVKKEVAMVYIEGRADPTIVKDIKKKLSNIKQDMISSPGTLNERLQGAKKTFFPQILYTERPDSTVGNLAEGRIVLLIEGNPTALILPVSFFSFMQSVDDYNVHFVLGSFLRLVRMIALLISILLPSLYISLVAFHFEIIPQPLIISVKSSLQNIPYPPLVEALIMEFTIELIREAGLRLPAPIGQTIGIVGGLVIGEAVVNAGLVSNIMIIVVAVTAISSFVIPSPEMSSVIRLSRFPLMISAATFGLIGVVLTFFVILMHLIKLESFGTPYLTPIAPFNRKGLKDAIMRFPVWLIQRHTDTSSSHPLNGDQKK</sequence>
<dbReference type="PATRIC" id="fig|1246626.3.peg.396"/>
<evidence type="ECO:0000256" key="4">
    <source>
        <dbReference type="PIRNR" id="PIRNR005690"/>
    </source>
</evidence>
<dbReference type="HOGENOM" id="CLU_021639_4_1_9"/>
<dbReference type="PANTHER" id="PTHR22550">
    <property type="entry name" value="SPORE GERMINATION PROTEIN"/>
    <property type="match status" value="1"/>
</dbReference>
<reference evidence="6 7" key="1">
    <citation type="journal article" date="2014" name="Gene">
        <title>A comparative genomic analysis of the alkalitolerant soil bacterium Bacillus lehensis G1.</title>
        <authorList>
            <person name="Noor Y.M."/>
            <person name="Samsulrizal N.H."/>
            <person name="Jema'on N.A."/>
            <person name="Low K.O."/>
            <person name="Ramli A.N."/>
            <person name="Alias N.I."/>
            <person name="Damis S.I."/>
            <person name="Fuzi S.F."/>
            <person name="Isa M.N."/>
            <person name="Murad A.M."/>
            <person name="Raih M.F."/>
            <person name="Bakar F.D."/>
            <person name="Najimudin N."/>
            <person name="Mahadi N.M."/>
            <person name="Illias R.M."/>
        </authorList>
    </citation>
    <scope>NUCLEOTIDE SEQUENCE [LARGE SCALE GENOMIC DNA]</scope>
    <source>
        <strain evidence="6 7">G1</strain>
    </source>
</reference>
<dbReference type="OrthoDB" id="9772630at2"/>
<feature type="transmembrane region" description="Helical" evidence="5">
    <location>
        <begin position="366"/>
        <end position="387"/>
    </location>
</feature>
<comment type="subcellular location">
    <subcellularLocation>
        <location evidence="4">Cell membrane</location>
    </subcellularLocation>
    <subcellularLocation>
        <location evidence="1">Membrane</location>
        <topology evidence="1">Multi-pass membrane protein</topology>
    </subcellularLocation>
</comment>
<keyword evidence="5" id="KW-1133">Transmembrane helix</keyword>
<organism evidence="6 7">
    <name type="scientific">Shouchella lehensis G1</name>
    <dbReference type="NCBI Taxonomy" id="1246626"/>
    <lineage>
        <taxon>Bacteria</taxon>
        <taxon>Bacillati</taxon>
        <taxon>Bacillota</taxon>
        <taxon>Bacilli</taxon>
        <taxon>Bacillales</taxon>
        <taxon>Bacillaceae</taxon>
        <taxon>Shouchella</taxon>
    </lineage>
</organism>
<feature type="transmembrane region" description="Helical" evidence="5">
    <location>
        <begin position="399"/>
        <end position="425"/>
    </location>
</feature>
<dbReference type="STRING" id="1246626.BleG1_0407"/>
<evidence type="ECO:0000256" key="3">
    <source>
        <dbReference type="ARBA" id="ARBA00023136"/>
    </source>
</evidence>
<evidence type="ECO:0000256" key="1">
    <source>
        <dbReference type="ARBA" id="ARBA00004141"/>
    </source>
</evidence>
<evidence type="ECO:0000313" key="7">
    <source>
        <dbReference type="Proteomes" id="UP000027142"/>
    </source>
</evidence>
<proteinExistence type="inferred from homology"/>
<keyword evidence="5" id="KW-0812">Transmembrane</keyword>
<dbReference type="GO" id="GO:0005886">
    <property type="term" value="C:plasma membrane"/>
    <property type="evidence" value="ECO:0007669"/>
    <property type="project" value="UniProtKB-SubCell"/>
</dbReference>
<dbReference type="PANTHER" id="PTHR22550:SF5">
    <property type="entry name" value="LEUCINE ZIPPER PROTEIN 4"/>
    <property type="match status" value="1"/>
</dbReference>
<evidence type="ECO:0000256" key="5">
    <source>
        <dbReference type="SAM" id="Phobius"/>
    </source>
</evidence>
<dbReference type="RefSeq" id="WP_051667245.1">
    <property type="nucleotide sequence ID" value="NZ_CP003923.1"/>
</dbReference>
<dbReference type="eggNOG" id="COG0697">
    <property type="taxonomic scope" value="Bacteria"/>
</dbReference>
<evidence type="ECO:0000313" key="6">
    <source>
        <dbReference type="EMBL" id="AIC93015.1"/>
    </source>
</evidence>
<dbReference type="GO" id="GO:0009847">
    <property type="term" value="P:spore germination"/>
    <property type="evidence" value="ECO:0007669"/>
    <property type="project" value="UniProtKB-UniRule"/>
</dbReference>
<feature type="transmembrane region" description="Helical" evidence="5">
    <location>
        <begin position="278"/>
        <end position="298"/>
    </location>
</feature>
<keyword evidence="7" id="KW-1185">Reference proteome</keyword>
<dbReference type="PIRSF" id="PIRSF005690">
    <property type="entry name" value="GerBA"/>
    <property type="match status" value="1"/>
</dbReference>
<accession>A0A060LSM1</accession>
<protein>
    <submittedName>
        <fullName evidence="6">Spore germination protein</fullName>
    </submittedName>
</protein>
<dbReference type="AlphaFoldDB" id="A0A060LSM1"/>
<dbReference type="KEGG" id="ble:BleG1_0407"/>
<dbReference type="InterPro" id="IPR004995">
    <property type="entry name" value="Spore_Ger"/>
</dbReference>
<gene>
    <name evidence="6" type="ORF">BleG1_0407</name>
</gene>
<keyword evidence="3 4" id="KW-0472">Membrane</keyword>
<dbReference type="InterPro" id="IPR050768">
    <property type="entry name" value="UPF0353/GerABKA_families"/>
</dbReference>
<dbReference type="EMBL" id="CP003923">
    <property type="protein sequence ID" value="AIC93015.1"/>
    <property type="molecule type" value="Genomic_DNA"/>
</dbReference>
<dbReference type="Proteomes" id="UP000027142">
    <property type="component" value="Chromosome"/>
</dbReference>
<dbReference type="Pfam" id="PF03323">
    <property type="entry name" value="GerA"/>
    <property type="match status" value="1"/>
</dbReference>